<gene>
    <name evidence="2" type="ORF">NMS_2188</name>
</gene>
<dbReference type="InterPro" id="IPR001646">
    <property type="entry name" value="5peptide_repeat"/>
</dbReference>
<dbReference type="RefSeq" id="WP_158449001.1">
    <property type="nucleotide sequence ID" value="NZ_AP014548.1"/>
</dbReference>
<keyword evidence="1" id="KW-0472">Membrane</keyword>
<dbReference type="Proteomes" id="UP000031760">
    <property type="component" value="Chromosome"/>
</dbReference>
<keyword evidence="1" id="KW-0812">Transmembrane</keyword>
<dbReference type="AlphaFoldDB" id="W8VXM7"/>
<proteinExistence type="predicted"/>
<dbReference type="SUPFAM" id="SSF141571">
    <property type="entry name" value="Pentapeptide repeat-like"/>
    <property type="match status" value="1"/>
</dbReference>
<dbReference type="HOGENOM" id="CLU_1049023_0_0_10"/>
<accession>W8VXM7</accession>
<dbReference type="PANTHER" id="PTHR14136">
    <property type="entry name" value="BTB_POZ DOMAIN-CONTAINING PROTEIN KCTD9"/>
    <property type="match status" value="1"/>
</dbReference>
<protein>
    <recommendedName>
        <fullName evidence="4">Pentapeptide repeat family protein</fullName>
    </recommendedName>
</protein>
<organism evidence="2 3">
    <name type="scientific">Nonlabens marinus S1-08</name>
    <dbReference type="NCBI Taxonomy" id="1454201"/>
    <lineage>
        <taxon>Bacteria</taxon>
        <taxon>Pseudomonadati</taxon>
        <taxon>Bacteroidota</taxon>
        <taxon>Flavobacteriia</taxon>
        <taxon>Flavobacteriales</taxon>
        <taxon>Flavobacteriaceae</taxon>
        <taxon>Nonlabens</taxon>
    </lineage>
</organism>
<dbReference type="KEGG" id="nmf:NMS_2188"/>
<keyword evidence="1" id="KW-1133">Transmembrane helix</keyword>
<dbReference type="Gene3D" id="2.160.20.80">
    <property type="entry name" value="E3 ubiquitin-protein ligase SopA"/>
    <property type="match status" value="1"/>
</dbReference>
<dbReference type="Pfam" id="PF00805">
    <property type="entry name" value="Pentapeptide"/>
    <property type="match status" value="1"/>
</dbReference>
<sequence>MKDNTKIIIFTALAFTGVITLLILNSLDSHFSYHDILVEFHGLVFDLFVFGILITLYDAYKDRKDSRQRERTKIENDVERYKEELDDLRGWRSDEAKFRIQGIAKRLLKLNESKLDLSNCHLKTTSITDNLTNFHNWNFSGADLSLNIFIDKDFQDVNFTGAQFNNSSFGLCNLKGCKFDKAEIETLNFNKCDLSSTTFDYCLIKSPGWFEFLKTKENIGILEVIENHTIVKLSKVKDDMYMIFHKDNLEQKLEVNGKLFEIGAK</sequence>
<evidence type="ECO:0000313" key="2">
    <source>
        <dbReference type="EMBL" id="BAO56197.1"/>
    </source>
</evidence>
<feature type="transmembrane region" description="Helical" evidence="1">
    <location>
        <begin position="7"/>
        <end position="24"/>
    </location>
</feature>
<reference evidence="2 3" key="1">
    <citation type="journal article" date="2014" name="Proc. Natl. Acad. Sci. U.S.A.">
        <title>Functional characterization of flavobacteria rhodopsins reveals a unique class of light-driven chloride pump in bacteria.</title>
        <authorList>
            <person name="Yoshizawa S."/>
            <person name="Kumagai Y."/>
            <person name="Kim H."/>
            <person name="Ogura Y."/>
            <person name="Hayashi T."/>
            <person name="Iwasaki W."/>
            <person name="DeLong E.F."/>
            <person name="Kogure K."/>
        </authorList>
    </citation>
    <scope>NUCLEOTIDE SEQUENCE [LARGE SCALE GENOMIC DNA]</scope>
    <source>
        <strain evidence="2 3">S1-08</strain>
    </source>
</reference>
<dbReference type="PANTHER" id="PTHR14136:SF25">
    <property type="entry name" value="BTB_POZ DOMAIN-CONTAINING PROTEIN"/>
    <property type="match status" value="1"/>
</dbReference>
<evidence type="ECO:0000313" key="3">
    <source>
        <dbReference type="Proteomes" id="UP000031760"/>
    </source>
</evidence>
<dbReference type="OrthoDB" id="977568at2"/>
<name>W8VXM7_9FLAO</name>
<feature type="transmembrane region" description="Helical" evidence="1">
    <location>
        <begin position="36"/>
        <end position="60"/>
    </location>
</feature>
<evidence type="ECO:0008006" key="4">
    <source>
        <dbReference type="Google" id="ProtNLM"/>
    </source>
</evidence>
<dbReference type="STRING" id="1454201.NMS_2188"/>
<keyword evidence="3" id="KW-1185">Reference proteome</keyword>
<evidence type="ECO:0000256" key="1">
    <source>
        <dbReference type="SAM" id="Phobius"/>
    </source>
</evidence>
<dbReference type="InterPro" id="IPR051082">
    <property type="entry name" value="Pentapeptide-BTB/POZ_domain"/>
</dbReference>
<dbReference type="EMBL" id="AP014548">
    <property type="protein sequence ID" value="BAO56197.1"/>
    <property type="molecule type" value="Genomic_DNA"/>
</dbReference>